<dbReference type="NCBIfam" id="NF004826">
    <property type="entry name" value="PRK06182.1"/>
    <property type="match status" value="1"/>
</dbReference>
<dbReference type="PANTHER" id="PTHR44169">
    <property type="entry name" value="NADPH-DEPENDENT 1-ACYLDIHYDROXYACETONE PHOSPHATE REDUCTASE"/>
    <property type="match status" value="1"/>
</dbReference>
<dbReference type="PANTHER" id="PTHR44169:SF6">
    <property type="entry name" value="NADPH-DEPENDENT 1-ACYLDIHYDROXYACETONE PHOSPHATE REDUCTASE"/>
    <property type="match status" value="1"/>
</dbReference>
<evidence type="ECO:0000256" key="3">
    <source>
        <dbReference type="RuleBase" id="RU000363"/>
    </source>
</evidence>
<name>A0AAE6IJ90_LEUCA</name>
<dbReference type="Gene3D" id="3.40.50.720">
    <property type="entry name" value="NAD(P)-binding Rossmann-like Domain"/>
    <property type="match status" value="1"/>
</dbReference>
<dbReference type="GO" id="GO:0016491">
    <property type="term" value="F:oxidoreductase activity"/>
    <property type="evidence" value="ECO:0007669"/>
    <property type="project" value="UniProtKB-KW"/>
</dbReference>
<evidence type="ECO:0000256" key="2">
    <source>
        <dbReference type="ARBA" id="ARBA00023002"/>
    </source>
</evidence>
<comment type="similarity">
    <text evidence="1 3">Belongs to the short-chain dehydrogenases/reductases (SDR) family.</text>
</comment>
<accession>A0AAE6IJ90</accession>
<dbReference type="InterPro" id="IPR002347">
    <property type="entry name" value="SDR_fam"/>
</dbReference>
<proteinExistence type="inferred from homology"/>
<gene>
    <name evidence="4" type="ORF">FGL89_04340</name>
</gene>
<dbReference type="AlphaFoldDB" id="A0AAE6IJ90"/>
<evidence type="ECO:0000313" key="4">
    <source>
        <dbReference type="EMBL" id="QEA33416.1"/>
    </source>
</evidence>
<dbReference type="SUPFAM" id="SSF51735">
    <property type="entry name" value="NAD(P)-binding Rossmann-fold domains"/>
    <property type="match status" value="1"/>
</dbReference>
<dbReference type="EMBL" id="CP042374">
    <property type="protein sequence ID" value="QEA33416.1"/>
    <property type="molecule type" value="Genomic_DNA"/>
</dbReference>
<reference evidence="4 5" key="1">
    <citation type="submission" date="2019-06" db="EMBL/GenBank/DDBJ databases">
        <title>Genome analyses of bacteria isolated from kimchi.</title>
        <authorList>
            <person name="Lee S."/>
            <person name="Ahn S."/>
            <person name="Roh S."/>
        </authorList>
    </citation>
    <scope>NUCLEOTIDE SEQUENCE [LARGE SCALE GENOMIC DNA]</scope>
    <source>
        <strain evidence="4 5">CBA3620</strain>
    </source>
</reference>
<evidence type="ECO:0000313" key="5">
    <source>
        <dbReference type="Proteomes" id="UP000321332"/>
    </source>
</evidence>
<dbReference type="RefSeq" id="WP_135198000.1">
    <property type="nucleotide sequence ID" value="NZ_BPKR01000015.1"/>
</dbReference>
<sequence length="273" mass="29840">MTTKKVVLLTGASSGIGYQTAVLLASLDYKVYGAARRVEKMAPLAALGITPIKLDVTDEESSKQAIQEIINQEGRIDVLINNAGYGSYGAIENVALDEAKHQFDTNLFGVARLVQLVMPYMREQHAGKIINISSMAGRVTTYMGAWYHATKYALEAFSDALRMEVKPFGVDVVLVEPGGIKTEWGIIAADHLKQSSQGTVYSEHALAAADRMHKLYNSDKLTDPSVIAGTIVKAVESSRPRARYLVGYGAKFSVFLHTILPAKFFDKLVQKLI</sequence>
<dbReference type="Pfam" id="PF00106">
    <property type="entry name" value="adh_short"/>
    <property type="match status" value="1"/>
</dbReference>
<protein>
    <submittedName>
        <fullName evidence="4">Oxidoreductase</fullName>
    </submittedName>
</protein>
<dbReference type="CDD" id="cd05374">
    <property type="entry name" value="17beta-HSD-like_SDR_c"/>
    <property type="match status" value="1"/>
</dbReference>
<dbReference type="GeneID" id="61186964"/>
<keyword evidence="2" id="KW-0560">Oxidoreductase</keyword>
<dbReference type="PRINTS" id="PR00081">
    <property type="entry name" value="GDHRDH"/>
</dbReference>
<dbReference type="PRINTS" id="PR00080">
    <property type="entry name" value="SDRFAMILY"/>
</dbReference>
<dbReference type="Proteomes" id="UP000321332">
    <property type="component" value="Chromosome"/>
</dbReference>
<evidence type="ECO:0000256" key="1">
    <source>
        <dbReference type="ARBA" id="ARBA00006484"/>
    </source>
</evidence>
<organism evidence="4 5">
    <name type="scientific">Leuconostoc carnosum</name>
    <dbReference type="NCBI Taxonomy" id="1252"/>
    <lineage>
        <taxon>Bacteria</taxon>
        <taxon>Bacillati</taxon>
        <taxon>Bacillota</taxon>
        <taxon>Bacilli</taxon>
        <taxon>Lactobacillales</taxon>
        <taxon>Lactobacillaceae</taxon>
        <taxon>Leuconostoc</taxon>
    </lineage>
</organism>
<dbReference type="InterPro" id="IPR036291">
    <property type="entry name" value="NAD(P)-bd_dom_sf"/>
</dbReference>